<protein>
    <submittedName>
        <fullName evidence="2">Uncharacterized protein</fullName>
    </submittedName>
</protein>
<sequence>MLAGGGQPESDRHHLSQIFSLFLKIVCIHFFVSFSLSTLLREHKQSIHPSIHHPLFESIGNFFFFFLPSSIDL</sequence>
<dbReference type="Proteomes" id="UP000005237">
    <property type="component" value="Unassembled WGS sequence"/>
</dbReference>
<evidence type="ECO:0000313" key="3">
    <source>
        <dbReference type="Proteomes" id="UP000005237"/>
    </source>
</evidence>
<keyword evidence="1" id="KW-0472">Membrane</keyword>
<reference evidence="2" key="2">
    <citation type="submission" date="2022-06" db="UniProtKB">
        <authorList>
            <consortium name="EnsemblMetazoa"/>
        </authorList>
    </citation>
    <scope>IDENTIFICATION</scope>
    <source>
        <strain evidence="2">DF5081</strain>
    </source>
</reference>
<organism evidence="2 3">
    <name type="scientific">Caenorhabditis japonica</name>
    <dbReference type="NCBI Taxonomy" id="281687"/>
    <lineage>
        <taxon>Eukaryota</taxon>
        <taxon>Metazoa</taxon>
        <taxon>Ecdysozoa</taxon>
        <taxon>Nematoda</taxon>
        <taxon>Chromadorea</taxon>
        <taxon>Rhabditida</taxon>
        <taxon>Rhabditina</taxon>
        <taxon>Rhabditomorpha</taxon>
        <taxon>Rhabditoidea</taxon>
        <taxon>Rhabditidae</taxon>
        <taxon>Peloderinae</taxon>
        <taxon>Caenorhabditis</taxon>
    </lineage>
</organism>
<evidence type="ECO:0000256" key="1">
    <source>
        <dbReference type="SAM" id="Phobius"/>
    </source>
</evidence>
<reference evidence="3" key="1">
    <citation type="submission" date="2010-08" db="EMBL/GenBank/DDBJ databases">
        <authorList>
            <consortium name="Caenorhabditis japonica Sequencing Consortium"/>
            <person name="Wilson R.K."/>
        </authorList>
    </citation>
    <scope>NUCLEOTIDE SEQUENCE [LARGE SCALE GENOMIC DNA]</scope>
    <source>
        <strain evidence="3">DF5081</strain>
    </source>
</reference>
<dbReference type="AlphaFoldDB" id="A0A8R1EQB2"/>
<dbReference type="EnsemblMetazoa" id="CJA39887.1">
    <property type="protein sequence ID" value="CJA39887.1"/>
    <property type="gene ID" value="WBGene00215735"/>
</dbReference>
<proteinExistence type="predicted"/>
<evidence type="ECO:0000313" key="2">
    <source>
        <dbReference type="EnsemblMetazoa" id="CJA39887.1"/>
    </source>
</evidence>
<keyword evidence="3" id="KW-1185">Reference proteome</keyword>
<keyword evidence="1" id="KW-1133">Transmembrane helix</keyword>
<name>A0A8R1EQB2_CAEJA</name>
<accession>A0A8R1EQB2</accession>
<keyword evidence="1" id="KW-0812">Transmembrane</keyword>
<feature type="transmembrane region" description="Helical" evidence="1">
    <location>
        <begin position="18"/>
        <end position="40"/>
    </location>
</feature>